<name>V6LKV6_9EUKA</name>
<reference evidence="1 2" key="1">
    <citation type="journal article" date="2014" name="PLoS Genet.">
        <title>The Genome of Spironucleus salmonicida Highlights a Fish Pathogen Adapted to Fluctuating Environments.</title>
        <authorList>
            <person name="Xu F."/>
            <person name="Jerlstrom-Hultqvist J."/>
            <person name="Einarsson E."/>
            <person name="Astvaldsson A."/>
            <person name="Svard S.G."/>
            <person name="Andersson J.O."/>
        </authorList>
    </citation>
    <scope>NUCLEOTIDE SEQUENCE</scope>
    <source>
        <strain evidence="2">ATCC 50377</strain>
    </source>
</reference>
<organism evidence="1">
    <name type="scientific">Spironucleus salmonicida</name>
    <dbReference type="NCBI Taxonomy" id="348837"/>
    <lineage>
        <taxon>Eukaryota</taxon>
        <taxon>Metamonada</taxon>
        <taxon>Diplomonadida</taxon>
        <taxon>Hexamitidae</taxon>
        <taxon>Hexamitinae</taxon>
        <taxon>Spironucleus</taxon>
    </lineage>
</organism>
<protein>
    <submittedName>
        <fullName evidence="1">Uncharacterized protein</fullName>
    </submittedName>
</protein>
<evidence type="ECO:0000313" key="3">
    <source>
        <dbReference type="Proteomes" id="UP000018208"/>
    </source>
</evidence>
<proteinExistence type="predicted"/>
<evidence type="ECO:0000313" key="1">
    <source>
        <dbReference type="EMBL" id="EST44371.1"/>
    </source>
</evidence>
<dbReference type="Proteomes" id="UP000018208">
    <property type="component" value="Unassembled WGS sequence"/>
</dbReference>
<keyword evidence="3" id="KW-1185">Reference proteome</keyword>
<dbReference type="VEuPathDB" id="GiardiaDB:SS50377_21828"/>
<dbReference type="EMBL" id="KI546116">
    <property type="protein sequence ID" value="EST44371.1"/>
    <property type="molecule type" value="Genomic_DNA"/>
</dbReference>
<accession>V6LKV6</accession>
<evidence type="ECO:0000313" key="2">
    <source>
        <dbReference type="EMBL" id="KAH0576266.1"/>
    </source>
</evidence>
<sequence>MEALLSSSVLITQQPIRALIYEIDMENSHANFQIQSSFAEVEIHNRTLDELNRDQYGGNQDRNISNALQKIREGQTTLNYMQSTHYNVEIKHFEDADEDQIKLYIEKQRQKSLTMGKNK</sequence>
<dbReference type="EMBL" id="AUWU02000002">
    <property type="protein sequence ID" value="KAH0576266.1"/>
    <property type="molecule type" value="Genomic_DNA"/>
</dbReference>
<reference evidence="2" key="2">
    <citation type="submission" date="2020-12" db="EMBL/GenBank/DDBJ databases">
        <title>New Spironucleus salmonicida genome in near-complete chromosomes.</title>
        <authorList>
            <person name="Xu F."/>
            <person name="Kurt Z."/>
            <person name="Jimenez-Gonzalez A."/>
            <person name="Astvaldsson A."/>
            <person name="Andersson J.O."/>
            <person name="Svard S.G."/>
        </authorList>
    </citation>
    <scope>NUCLEOTIDE SEQUENCE</scope>
    <source>
        <strain evidence="2">ATCC 50377</strain>
    </source>
</reference>
<gene>
    <name evidence="1" type="ORF">SS50377_15674</name>
    <name evidence="2" type="ORF">SS50377_21828</name>
</gene>
<dbReference type="AlphaFoldDB" id="V6LKV6"/>